<dbReference type="Proteomes" id="UP001501095">
    <property type="component" value="Unassembled WGS sequence"/>
</dbReference>
<gene>
    <name evidence="2" type="ORF">GCM10010423_05440</name>
</gene>
<sequence>MPWDEAAAPALMSGGSGVSLPQPIARPASPRAGVSQYEWRGAAVVVARGAYDMDSVEPLADALETAARTHPKVVLDASGVTFADSTFLNLLILTHQAATLRVVDPSPQVRRLCEITGVDGLLELRATVDDAAAS</sequence>
<evidence type="ECO:0000259" key="1">
    <source>
        <dbReference type="PROSITE" id="PS50801"/>
    </source>
</evidence>
<dbReference type="PROSITE" id="PS50801">
    <property type="entry name" value="STAS"/>
    <property type="match status" value="1"/>
</dbReference>
<protein>
    <submittedName>
        <fullName evidence="2">STAS domain-containing protein</fullName>
    </submittedName>
</protein>
<keyword evidence="3" id="KW-1185">Reference proteome</keyword>
<name>A0ABP6AIW4_9ACTN</name>
<dbReference type="EMBL" id="BAAATM010000002">
    <property type="protein sequence ID" value="GAA2516798.1"/>
    <property type="molecule type" value="Genomic_DNA"/>
</dbReference>
<dbReference type="InterPro" id="IPR058548">
    <property type="entry name" value="MlaB-like_STAS"/>
</dbReference>
<accession>A0ABP6AIW4</accession>
<dbReference type="PANTHER" id="PTHR33495">
    <property type="entry name" value="ANTI-SIGMA FACTOR ANTAGONIST TM_1081-RELATED-RELATED"/>
    <property type="match status" value="1"/>
</dbReference>
<organism evidence="2 3">
    <name type="scientific">Streptomyces levis</name>
    <dbReference type="NCBI Taxonomy" id="285566"/>
    <lineage>
        <taxon>Bacteria</taxon>
        <taxon>Bacillati</taxon>
        <taxon>Actinomycetota</taxon>
        <taxon>Actinomycetes</taxon>
        <taxon>Kitasatosporales</taxon>
        <taxon>Streptomycetaceae</taxon>
        <taxon>Streptomyces</taxon>
    </lineage>
</organism>
<comment type="caution">
    <text evidence="2">The sequence shown here is derived from an EMBL/GenBank/DDBJ whole genome shotgun (WGS) entry which is preliminary data.</text>
</comment>
<dbReference type="SUPFAM" id="SSF52091">
    <property type="entry name" value="SpoIIaa-like"/>
    <property type="match status" value="1"/>
</dbReference>
<proteinExistence type="predicted"/>
<feature type="domain" description="STAS" evidence="1">
    <location>
        <begin position="41"/>
        <end position="134"/>
    </location>
</feature>
<dbReference type="InterPro" id="IPR002645">
    <property type="entry name" value="STAS_dom"/>
</dbReference>
<dbReference type="Pfam" id="PF13466">
    <property type="entry name" value="STAS_2"/>
    <property type="match status" value="1"/>
</dbReference>
<evidence type="ECO:0000313" key="3">
    <source>
        <dbReference type="Proteomes" id="UP001501095"/>
    </source>
</evidence>
<dbReference type="CDD" id="cd07043">
    <property type="entry name" value="STAS_anti-anti-sigma_factors"/>
    <property type="match status" value="1"/>
</dbReference>
<dbReference type="PANTHER" id="PTHR33495:SF2">
    <property type="entry name" value="ANTI-SIGMA FACTOR ANTAGONIST TM_1081-RELATED"/>
    <property type="match status" value="1"/>
</dbReference>
<dbReference type="Gene3D" id="3.30.750.24">
    <property type="entry name" value="STAS domain"/>
    <property type="match status" value="1"/>
</dbReference>
<evidence type="ECO:0000313" key="2">
    <source>
        <dbReference type="EMBL" id="GAA2516798.1"/>
    </source>
</evidence>
<dbReference type="InterPro" id="IPR036513">
    <property type="entry name" value="STAS_dom_sf"/>
</dbReference>
<dbReference type="RefSeq" id="WP_344533475.1">
    <property type="nucleotide sequence ID" value="NZ_BAAATM010000002.1"/>
</dbReference>
<reference evidence="3" key="1">
    <citation type="journal article" date="2019" name="Int. J. Syst. Evol. Microbiol.">
        <title>The Global Catalogue of Microorganisms (GCM) 10K type strain sequencing project: providing services to taxonomists for standard genome sequencing and annotation.</title>
        <authorList>
            <consortium name="The Broad Institute Genomics Platform"/>
            <consortium name="The Broad Institute Genome Sequencing Center for Infectious Disease"/>
            <person name="Wu L."/>
            <person name="Ma J."/>
        </authorList>
    </citation>
    <scope>NUCLEOTIDE SEQUENCE [LARGE SCALE GENOMIC DNA]</scope>
    <source>
        <strain evidence="3">JCM 6924</strain>
    </source>
</reference>